<evidence type="ECO:0000313" key="2">
    <source>
        <dbReference type="EMBL" id="KAK3891247.1"/>
    </source>
</evidence>
<accession>A0AAE1L140</accession>
<gene>
    <name evidence="2" type="ORF">Pcinc_004861</name>
</gene>
<feature type="region of interest" description="Disordered" evidence="1">
    <location>
        <begin position="96"/>
        <end position="115"/>
    </location>
</feature>
<keyword evidence="3" id="KW-1185">Reference proteome</keyword>
<name>A0AAE1L140_PETCI</name>
<sequence length="145" mass="16359">MTGGGRTGNREGERRLGLEEKGTREEYEQEKGEENGGEGEEQDEVQEREQERDAAGRSGHMDVEFSASENLEWLSEEALGMRVLFGGGRIVLPQPRTPNLYSPNRRPPFPQPQTSIPKTVFLQLRNPNLYSPNLQRQSSMTPTTN</sequence>
<dbReference type="EMBL" id="JAWQEG010000359">
    <property type="protein sequence ID" value="KAK3891247.1"/>
    <property type="molecule type" value="Genomic_DNA"/>
</dbReference>
<proteinExistence type="predicted"/>
<comment type="caution">
    <text evidence="2">The sequence shown here is derived from an EMBL/GenBank/DDBJ whole genome shotgun (WGS) entry which is preliminary data.</text>
</comment>
<evidence type="ECO:0000256" key="1">
    <source>
        <dbReference type="SAM" id="MobiDB-lite"/>
    </source>
</evidence>
<dbReference type="Proteomes" id="UP001286313">
    <property type="component" value="Unassembled WGS sequence"/>
</dbReference>
<dbReference type="AlphaFoldDB" id="A0AAE1L140"/>
<feature type="region of interest" description="Disordered" evidence="1">
    <location>
        <begin position="1"/>
        <end position="63"/>
    </location>
</feature>
<evidence type="ECO:0000313" key="3">
    <source>
        <dbReference type="Proteomes" id="UP001286313"/>
    </source>
</evidence>
<reference evidence="2" key="1">
    <citation type="submission" date="2023-10" db="EMBL/GenBank/DDBJ databases">
        <title>Genome assemblies of two species of porcelain crab, Petrolisthes cinctipes and Petrolisthes manimaculis (Anomura: Porcellanidae).</title>
        <authorList>
            <person name="Angst P."/>
        </authorList>
    </citation>
    <scope>NUCLEOTIDE SEQUENCE</scope>
    <source>
        <strain evidence="2">PB745_01</strain>
        <tissue evidence="2">Gill</tissue>
    </source>
</reference>
<feature type="compositionally biased region" description="Acidic residues" evidence="1">
    <location>
        <begin position="35"/>
        <end position="44"/>
    </location>
</feature>
<organism evidence="2 3">
    <name type="scientific">Petrolisthes cinctipes</name>
    <name type="common">Flat porcelain crab</name>
    <dbReference type="NCBI Taxonomy" id="88211"/>
    <lineage>
        <taxon>Eukaryota</taxon>
        <taxon>Metazoa</taxon>
        <taxon>Ecdysozoa</taxon>
        <taxon>Arthropoda</taxon>
        <taxon>Crustacea</taxon>
        <taxon>Multicrustacea</taxon>
        <taxon>Malacostraca</taxon>
        <taxon>Eumalacostraca</taxon>
        <taxon>Eucarida</taxon>
        <taxon>Decapoda</taxon>
        <taxon>Pleocyemata</taxon>
        <taxon>Anomura</taxon>
        <taxon>Galatheoidea</taxon>
        <taxon>Porcellanidae</taxon>
        <taxon>Petrolisthes</taxon>
    </lineage>
</organism>
<feature type="compositionally biased region" description="Basic and acidic residues" evidence="1">
    <location>
        <begin position="8"/>
        <end position="34"/>
    </location>
</feature>
<feature type="compositionally biased region" description="Basic and acidic residues" evidence="1">
    <location>
        <begin position="45"/>
        <end position="63"/>
    </location>
</feature>
<protein>
    <submittedName>
        <fullName evidence="2">Uncharacterized protein</fullName>
    </submittedName>
</protein>